<dbReference type="InterPro" id="IPR014777">
    <property type="entry name" value="4pyrrole_Mease_sub1"/>
</dbReference>
<keyword evidence="5" id="KW-0949">S-adenosyl-L-methionine</keyword>
<evidence type="ECO:0000256" key="1">
    <source>
        <dbReference type="ARBA" id="ARBA00022490"/>
    </source>
</evidence>
<feature type="domain" description="RsmI HTH" evidence="7">
    <location>
        <begin position="226"/>
        <end position="271"/>
    </location>
</feature>
<dbReference type="Pfam" id="PF00590">
    <property type="entry name" value="TP_methylase"/>
    <property type="match status" value="1"/>
</dbReference>
<organism evidence="8">
    <name type="scientific">hydrothermal vent metagenome</name>
    <dbReference type="NCBI Taxonomy" id="652676"/>
    <lineage>
        <taxon>unclassified sequences</taxon>
        <taxon>metagenomes</taxon>
        <taxon>ecological metagenomes</taxon>
    </lineage>
</organism>
<evidence type="ECO:0000256" key="4">
    <source>
        <dbReference type="ARBA" id="ARBA00022679"/>
    </source>
</evidence>
<dbReference type="NCBIfam" id="TIGR00096">
    <property type="entry name" value="16S rRNA (cytidine(1402)-2'-O)-methyltransferase"/>
    <property type="match status" value="1"/>
</dbReference>
<name>A0A3B1BED0_9ZZZZ</name>
<dbReference type="InterPro" id="IPR014776">
    <property type="entry name" value="4pyrrole_Mease_sub2"/>
</dbReference>
<dbReference type="Pfam" id="PF23016">
    <property type="entry name" value="RsmI_C"/>
    <property type="match status" value="1"/>
</dbReference>
<keyword evidence="4 8" id="KW-0808">Transferase</keyword>
<protein>
    <submittedName>
        <fullName evidence="8">16S rRNA (Cytidine(1402)-2'-O)-methyltransferase</fullName>
        <ecNumber evidence="8">2.1.1.198</ecNumber>
    </submittedName>
</protein>
<evidence type="ECO:0000313" key="8">
    <source>
        <dbReference type="EMBL" id="VAX10244.1"/>
    </source>
</evidence>
<dbReference type="InterPro" id="IPR035996">
    <property type="entry name" value="4pyrrol_Methylase_sf"/>
</dbReference>
<dbReference type="Gene3D" id="3.40.1010.10">
    <property type="entry name" value="Cobalt-precorrin-4 Transmethylase, Domain 1"/>
    <property type="match status" value="1"/>
</dbReference>
<dbReference type="GO" id="GO:0008168">
    <property type="term" value="F:methyltransferase activity"/>
    <property type="evidence" value="ECO:0007669"/>
    <property type="project" value="UniProtKB-KW"/>
</dbReference>
<feature type="domain" description="Tetrapyrrole methylase" evidence="6">
    <location>
        <begin position="2"/>
        <end position="197"/>
    </location>
</feature>
<dbReference type="SUPFAM" id="SSF53790">
    <property type="entry name" value="Tetrapyrrole methylase"/>
    <property type="match status" value="1"/>
</dbReference>
<dbReference type="PROSITE" id="PS01296">
    <property type="entry name" value="RSMI"/>
    <property type="match status" value="1"/>
</dbReference>
<dbReference type="PANTHER" id="PTHR46111:SF1">
    <property type="entry name" value="RIBOSOMAL RNA SMALL SUBUNIT METHYLTRANSFERASE I"/>
    <property type="match status" value="1"/>
</dbReference>
<dbReference type="Gene3D" id="3.30.950.10">
    <property type="entry name" value="Methyltransferase, Cobalt-precorrin-4 Transmethylase, Domain 2"/>
    <property type="match status" value="1"/>
</dbReference>
<sequence length="281" mass="30716">MVATPIGNLDDFSSRAVSVLKEVDLVVAEDTRHSQPLLRHFGINTPMQAMHEYNERAAMTGILRRLLDNQAVALISDAGTPLISDPGFPLVRECHRQGIRVSPVPGPSAVTCALSAAGLPTDRFLFEGFLPRTQAARCGRLRSLKLEQCTLVFYESSHRLCDSIRDMVAELGAERQVLLARELTKLHETLISATLGGLLEQVEADPMQRKGEMVLLVAGAKDDRDAAQSAEAERVLEILLQELPVKQAAALAARITGGKKNRLYQQALVMKSALDNRSRSS</sequence>
<dbReference type="AlphaFoldDB" id="A0A3B1BED0"/>
<keyword evidence="1" id="KW-0963">Cytoplasm</keyword>
<dbReference type="PIRSF" id="PIRSF005917">
    <property type="entry name" value="MTase_YraL"/>
    <property type="match status" value="1"/>
</dbReference>
<dbReference type="PANTHER" id="PTHR46111">
    <property type="entry name" value="RIBOSOMAL RNA SMALL SUBUNIT METHYLTRANSFERASE I"/>
    <property type="match status" value="1"/>
</dbReference>
<dbReference type="InterPro" id="IPR008189">
    <property type="entry name" value="rRNA_ssu_MeTfrase_I"/>
</dbReference>
<keyword evidence="2" id="KW-0698">rRNA processing</keyword>
<evidence type="ECO:0000256" key="2">
    <source>
        <dbReference type="ARBA" id="ARBA00022552"/>
    </source>
</evidence>
<dbReference type="FunFam" id="3.30.950.10:FF:000002">
    <property type="entry name" value="Ribosomal RNA small subunit methyltransferase I"/>
    <property type="match status" value="1"/>
</dbReference>
<dbReference type="GO" id="GO:0032259">
    <property type="term" value="P:methylation"/>
    <property type="evidence" value="ECO:0007669"/>
    <property type="project" value="UniProtKB-KW"/>
</dbReference>
<gene>
    <name evidence="8" type="ORF">MNBD_GAMMA26-2602</name>
</gene>
<dbReference type="InterPro" id="IPR000878">
    <property type="entry name" value="4pyrrol_Mease"/>
</dbReference>
<dbReference type="GO" id="GO:0006364">
    <property type="term" value="P:rRNA processing"/>
    <property type="evidence" value="ECO:0007669"/>
    <property type="project" value="UniProtKB-KW"/>
</dbReference>
<proteinExistence type="inferred from homology"/>
<evidence type="ECO:0000256" key="5">
    <source>
        <dbReference type="ARBA" id="ARBA00022691"/>
    </source>
</evidence>
<evidence type="ECO:0000259" key="7">
    <source>
        <dbReference type="Pfam" id="PF23016"/>
    </source>
</evidence>
<dbReference type="EMBL" id="UOFX01000069">
    <property type="protein sequence ID" value="VAX10244.1"/>
    <property type="molecule type" value="Genomic_DNA"/>
</dbReference>
<dbReference type="EC" id="2.1.1.198" evidence="8"/>
<reference evidence="8" key="1">
    <citation type="submission" date="2018-06" db="EMBL/GenBank/DDBJ databases">
        <authorList>
            <person name="Zhirakovskaya E."/>
        </authorList>
    </citation>
    <scope>NUCLEOTIDE SEQUENCE</scope>
</reference>
<dbReference type="HAMAP" id="MF_01877">
    <property type="entry name" value="16SrRNA_methyltr_I"/>
    <property type="match status" value="1"/>
</dbReference>
<evidence type="ECO:0000256" key="3">
    <source>
        <dbReference type="ARBA" id="ARBA00022603"/>
    </source>
</evidence>
<dbReference type="CDD" id="cd11648">
    <property type="entry name" value="RsmI"/>
    <property type="match status" value="1"/>
</dbReference>
<dbReference type="InterPro" id="IPR018063">
    <property type="entry name" value="SAM_MeTrfase_RsmI_CS"/>
</dbReference>
<dbReference type="InterPro" id="IPR053910">
    <property type="entry name" value="RsmI_HTH"/>
</dbReference>
<keyword evidence="3 8" id="KW-0489">Methyltransferase</keyword>
<evidence type="ECO:0000259" key="6">
    <source>
        <dbReference type="Pfam" id="PF00590"/>
    </source>
</evidence>
<accession>A0A3B1BED0</accession>